<dbReference type="AlphaFoldDB" id="A0A256IU71"/>
<dbReference type="RefSeq" id="WP_094580111.1">
    <property type="nucleotide sequence ID" value="NZ_NHOW01000123.1"/>
</dbReference>
<dbReference type="InterPro" id="IPR029767">
    <property type="entry name" value="WecB-like"/>
</dbReference>
<accession>A0A256IU71</accession>
<dbReference type="Pfam" id="PF02350">
    <property type="entry name" value="Epimerase_2"/>
    <property type="match status" value="1"/>
</dbReference>
<dbReference type="SUPFAM" id="SSF53756">
    <property type="entry name" value="UDP-Glycosyltransferase/glycogen phosphorylase"/>
    <property type="match status" value="1"/>
</dbReference>
<dbReference type="PANTHER" id="PTHR43174:SF1">
    <property type="entry name" value="UDP-N-ACETYLGLUCOSAMINE 2-EPIMERASE"/>
    <property type="match status" value="1"/>
</dbReference>
<proteinExistence type="predicted"/>
<dbReference type="PANTHER" id="PTHR43174">
    <property type="entry name" value="UDP-N-ACETYLGLUCOSAMINE 2-EPIMERASE"/>
    <property type="match status" value="1"/>
</dbReference>
<dbReference type="EMBL" id="NHOW01000123">
    <property type="protein sequence ID" value="OYR60109.1"/>
    <property type="molecule type" value="Genomic_DNA"/>
</dbReference>
<dbReference type="NCBIfam" id="TIGR00236">
    <property type="entry name" value="wecB"/>
    <property type="match status" value="1"/>
</dbReference>
<name>A0A256IU71_HALEZ</name>
<evidence type="ECO:0000259" key="1">
    <source>
        <dbReference type="Pfam" id="PF02350"/>
    </source>
</evidence>
<organism evidence="2 3">
    <name type="scientific">Halorubrum ezzemoulense</name>
    <name type="common">Halorubrum chaoviator</name>
    <dbReference type="NCBI Taxonomy" id="337243"/>
    <lineage>
        <taxon>Archaea</taxon>
        <taxon>Methanobacteriati</taxon>
        <taxon>Methanobacteriota</taxon>
        <taxon>Stenosarchaea group</taxon>
        <taxon>Halobacteria</taxon>
        <taxon>Halobacteriales</taxon>
        <taxon>Haloferacaceae</taxon>
        <taxon>Halorubrum</taxon>
    </lineage>
</organism>
<dbReference type="Gene3D" id="3.40.50.2000">
    <property type="entry name" value="Glycogen Phosphorylase B"/>
    <property type="match status" value="2"/>
</dbReference>
<dbReference type="CDD" id="cd03786">
    <property type="entry name" value="GTB_UDP-GlcNAc_2-Epimerase"/>
    <property type="match status" value="1"/>
</dbReference>
<protein>
    <submittedName>
        <fullName evidence="2">UDP-N-acetylglucosamine 2-epimerase (Non-hydrolyzing)</fullName>
    </submittedName>
</protein>
<feature type="domain" description="UDP-N-acetylglucosamine 2-epimerase" evidence="1">
    <location>
        <begin position="26"/>
        <end position="357"/>
    </location>
</feature>
<dbReference type="Proteomes" id="UP000216409">
    <property type="component" value="Unassembled WGS sequence"/>
</dbReference>
<comment type="caution">
    <text evidence="2">The sequence shown here is derived from an EMBL/GenBank/DDBJ whole genome shotgun (WGS) entry which is preliminary data.</text>
</comment>
<gene>
    <name evidence="2" type="ORF">DJ83_10420</name>
</gene>
<sequence>MTETDVTVVLGTRPEIIKLSPVIRACEQAGIEYSVIHTGQHYSDSLDSVFFDQLELPTPEYHLGVGSGTHGKQTAEMLAGVEEIILEEEPEIVLVQGDTNSVLAGALATSKLNIELGHIEAGLRSFDRSMPEETNRVVTDHVGDYLFTPTAQSAAYLREEGITDERIYVTGNTVVDAVKQNRELAQEKSTVREELGITGEFALLTAHRAENVDDKDRFRSLLSGVGQAAVELDMEVIYPIHPRAKNKLEEFELDVSDQIRLVDPQDYIDFLTLESTATVILTDSGGVQEEACILGVPCVTLRENTERPETLEVGANRLVGTNSARIVDGAHEAVQTMTHWENPFGDGTAAEQMLNTLPVSGASEVEQ</sequence>
<evidence type="ECO:0000313" key="3">
    <source>
        <dbReference type="Proteomes" id="UP000216409"/>
    </source>
</evidence>
<reference evidence="2 3" key="1">
    <citation type="journal article" date="2014" name="Front. Microbiol.">
        <title>Population and genomic analysis of the genus Halorubrum.</title>
        <authorList>
            <person name="Fullmer M.S."/>
            <person name="Soucy S.M."/>
            <person name="Swithers K.S."/>
            <person name="Makkay A.M."/>
            <person name="Wheeler R."/>
            <person name="Ventosa A."/>
            <person name="Gogarten J.P."/>
            <person name="Papke R.T."/>
        </authorList>
    </citation>
    <scope>NUCLEOTIDE SEQUENCE [LARGE SCALE GENOMIC DNA]</scope>
    <source>
        <strain evidence="2 3">LD3</strain>
    </source>
</reference>
<dbReference type="InterPro" id="IPR003331">
    <property type="entry name" value="UDP_GlcNAc_Epimerase_2_dom"/>
</dbReference>
<evidence type="ECO:0000313" key="2">
    <source>
        <dbReference type="EMBL" id="OYR60109.1"/>
    </source>
</evidence>